<sequence length="280" mass="31214">MVVIEDLPHISVTIHVTGSRDACIEYDDPEPPTTSSMDGTAQHSIFKIIESTDDAEFYIQYAIENNSDWFNGQKGIGVRCFIDGKRVESPLHSGRKALRSSIIEGQKDSLAQDKEAAQHLGVIEVIFYRVVVREKARAFEYEANFKSERAKKALIGNTATHGTAFTEGTEVDQPVTYKCDHPDGDLRLARFVFRYKSRAILENEGIIPRADSPDSPLPGPPTLDGLSEEDLRRLALERLNDLHAVKQEKNVKREASVDLGIRPGKIYKMDASGAIDLTEE</sequence>
<feature type="region of interest" description="Disordered" evidence="1">
    <location>
        <begin position="206"/>
        <end position="226"/>
    </location>
</feature>
<evidence type="ECO:0000313" key="3">
    <source>
        <dbReference type="EMBL" id="EQB53062.1"/>
    </source>
</evidence>
<feature type="domain" description="DUF7918" evidence="2">
    <location>
        <begin position="10"/>
        <end position="97"/>
    </location>
</feature>
<dbReference type="PANTHER" id="PTHR36223">
    <property type="entry name" value="BETA-LACTAMASE-TYPE TRANSPEPTIDASE FOLD DOMAIN CONTAINING PROTEIN"/>
    <property type="match status" value="1"/>
</dbReference>
<proteinExistence type="predicted"/>
<feature type="domain" description="DUF7918" evidence="2">
    <location>
        <begin position="106"/>
        <end position="209"/>
    </location>
</feature>
<reference evidence="4" key="1">
    <citation type="journal article" date="2013" name="Mol. Plant Microbe Interact.">
        <title>Global aspects of pacC regulation of pathogenicity genes in Colletotrichum gloeosporioides as revealed by transcriptome analysis.</title>
        <authorList>
            <person name="Alkan N."/>
            <person name="Meng X."/>
            <person name="Friedlander G."/>
            <person name="Reuveni E."/>
            <person name="Sukno S."/>
            <person name="Sherman A."/>
            <person name="Thon M."/>
            <person name="Fluhr R."/>
            <person name="Prusky D."/>
        </authorList>
    </citation>
    <scope>NUCLEOTIDE SEQUENCE [LARGE SCALE GENOMIC DNA]</scope>
    <source>
        <strain evidence="4">Cg-14</strain>
    </source>
</reference>
<accession>T0KCE1</accession>
<dbReference type="InterPro" id="IPR057678">
    <property type="entry name" value="DUF7918"/>
</dbReference>
<organism evidence="3 4">
    <name type="scientific">Colletotrichum gloeosporioides (strain Cg-14)</name>
    <name type="common">Anthracnose fungus</name>
    <name type="synonym">Glomerella cingulata</name>
    <dbReference type="NCBI Taxonomy" id="1237896"/>
    <lineage>
        <taxon>Eukaryota</taxon>
        <taxon>Fungi</taxon>
        <taxon>Dikarya</taxon>
        <taxon>Ascomycota</taxon>
        <taxon>Pezizomycotina</taxon>
        <taxon>Sordariomycetes</taxon>
        <taxon>Hypocreomycetidae</taxon>
        <taxon>Glomerellales</taxon>
        <taxon>Glomerellaceae</taxon>
        <taxon>Colletotrichum</taxon>
        <taxon>Colletotrichum gloeosporioides species complex</taxon>
    </lineage>
</organism>
<dbReference type="AlphaFoldDB" id="T0KCE1"/>
<dbReference type="EMBL" id="AMYD01001465">
    <property type="protein sequence ID" value="EQB53062.1"/>
    <property type="molecule type" value="Genomic_DNA"/>
</dbReference>
<gene>
    <name evidence="3" type="ORF">CGLO_07265</name>
</gene>
<protein>
    <recommendedName>
        <fullName evidence="2">DUF7918 domain-containing protein</fullName>
    </recommendedName>
</protein>
<dbReference type="OrthoDB" id="3364132at2759"/>
<name>T0KCE1_COLGC</name>
<dbReference type="OMA" id="YRHENTI"/>
<dbReference type="STRING" id="1237896.T0KCE1"/>
<dbReference type="PANTHER" id="PTHR36223:SF1">
    <property type="entry name" value="TRANSCRIPTION ELONGATION FACTOR EAF N-TERMINAL DOMAIN-CONTAINING PROTEIN"/>
    <property type="match status" value="1"/>
</dbReference>
<dbReference type="Pfam" id="PF25534">
    <property type="entry name" value="DUF7918"/>
    <property type="match status" value="2"/>
</dbReference>
<evidence type="ECO:0000259" key="2">
    <source>
        <dbReference type="Pfam" id="PF25534"/>
    </source>
</evidence>
<dbReference type="HOGENOM" id="CLU_070614_0_0_1"/>
<comment type="caution">
    <text evidence="3">The sequence shown here is derived from an EMBL/GenBank/DDBJ whole genome shotgun (WGS) entry which is preliminary data.</text>
</comment>
<evidence type="ECO:0000313" key="4">
    <source>
        <dbReference type="Proteomes" id="UP000015530"/>
    </source>
</evidence>
<dbReference type="Proteomes" id="UP000015530">
    <property type="component" value="Unassembled WGS sequence"/>
</dbReference>
<evidence type="ECO:0000256" key="1">
    <source>
        <dbReference type="SAM" id="MobiDB-lite"/>
    </source>
</evidence>